<evidence type="ECO:0000313" key="2">
    <source>
        <dbReference type="EMBL" id="UZX26318.1"/>
    </source>
</evidence>
<keyword evidence="3" id="KW-1185">Reference proteome</keyword>
<accession>A0ABY6R8B8</accession>
<keyword evidence="1" id="KW-0812">Transmembrane</keyword>
<dbReference type="RefSeq" id="WP_267260376.1">
    <property type="nucleotide sequence ID" value="NZ_CP084204.1"/>
</dbReference>
<gene>
    <name evidence="2" type="ORF">LDH80_39295</name>
</gene>
<sequence>MLPLGATAITMRRSQFFREALRVLVAASGGGVVAALGEALVEVWPYGDAFTLMAGGMSGPRDRPGS</sequence>
<evidence type="ECO:0000256" key="1">
    <source>
        <dbReference type="SAM" id="Phobius"/>
    </source>
</evidence>
<reference evidence="2" key="1">
    <citation type="submission" date="2021-09" db="EMBL/GenBank/DDBJ databases">
        <title>Complete genome sequence and metabolic characterization of Streptomyces tanashiensis DSM 731 the producer of antibacterial Kalafungin and diverse secondary metabolites.</title>
        <authorList>
            <person name="Abbasi M.N."/>
            <person name="Anwar M.N."/>
            <person name="Alam K."/>
            <person name="Shoaib M."/>
            <person name="Lin Z."/>
            <person name="Hayat M."/>
            <person name="Ali M.I."/>
            <person name="Malik H.M.T."/>
            <person name="Ahmed I."/>
            <person name="Li A."/>
            <person name="Hailong Wang H."/>
            <person name="Zhang Y."/>
        </authorList>
    </citation>
    <scope>NUCLEOTIDE SEQUENCE</scope>
    <source>
        <strain evidence="2">Kala</strain>
    </source>
</reference>
<protein>
    <submittedName>
        <fullName evidence="2">Uncharacterized protein</fullName>
    </submittedName>
</protein>
<keyword evidence="1" id="KW-0472">Membrane</keyword>
<dbReference type="Proteomes" id="UP001164506">
    <property type="component" value="Chromosome"/>
</dbReference>
<keyword evidence="1" id="KW-1133">Transmembrane helix</keyword>
<dbReference type="GeneID" id="95605612"/>
<evidence type="ECO:0000313" key="3">
    <source>
        <dbReference type="Proteomes" id="UP001164506"/>
    </source>
</evidence>
<name>A0ABY6R8B8_9ACTN</name>
<organism evidence="2 3">
    <name type="scientific">Streptomyces tanashiensis</name>
    <dbReference type="NCBI Taxonomy" id="67367"/>
    <lineage>
        <taxon>Bacteria</taxon>
        <taxon>Bacillati</taxon>
        <taxon>Actinomycetota</taxon>
        <taxon>Actinomycetes</taxon>
        <taxon>Kitasatosporales</taxon>
        <taxon>Streptomycetaceae</taxon>
        <taxon>Streptomyces</taxon>
    </lineage>
</organism>
<feature type="transmembrane region" description="Helical" evidence="1">
    <location>
        <begin position="21"/>
        <end position="41"/>
    </location>
</feature>
<dbReference type="EMBL" id="CP084204">
    <property type="protein sequence ID" value="UZX26318.1"/>
    <property type="molecule type" value="Genomic_DNA"/>
</dbReference>
<proteinExistence type="predicted"/>